<dbReference type="EMBL" id="CAJVRC010000839">
    <property type="protein sequence ID" value="CAG8888678.1"/>
    <property type="molecule type" value="Genomic_DNA"/>
</dbReference>
<evidence type="ECO:0000256" key="1">
    <source>
        <dbReference type="PIRSR" id="PIRSR602401-1"/>
    </source>
</evidence>
<dbReference type="Proteomes" id="UP001154252">
    <property type="component" value="Unassembled WGS sequence"/>
</dbReference>
<reference evidence="2" key="1">
    <citation type="submission" date="2021-07" db="EMBL/GenBank/DDBJ databases">
        <authorList>
            <person name="Branca A.L. A."/>
        </authorList>
    </citation>
    <scope>NUCLEOTIDE SEQUENCE</scope>
</reference>
<dbReference type="GO" id="GO:0043386">
    <property type="term" value="P:mycotoxin biosynthetic process"/>
    <property type="evidence" value="ECO:0007669"/>
    <property type="project" value="UniProtKB-ARBA"/>
</dbReference>
<protein>
    <recommendedName>
        <fullName evidence="4">Cytochrome P450</fullName>
    </recommendedName>
</protein>
<proteinExistence type="predicted"/>
<comment type="cofactor">
    <cofactor evidence="1">
        <name>heme</name>
        <dbReference type="ChEBI" id="CHEBI:30413"/>
    </cofactor>
</comment>
<name>A0A9W4K9R2_9EURO</name>
<evidence type="ECO:0000313" key="2">
    <source>
        <dbReference type="EMBL" id="CAG8888678.1"/>
    </source>
</evidence>
<evidence type="ECO:0000313" key="3">
    <source>
        <dbReference type="Proteomes" id="UP001154252"/>
    </source>
</evidence>
<dbReference type="AlphaFoldDB" id="A0A9W4K9R2"/>
<dbReference type="InterPro" id="IPR001128">
    <property type="entry name" value="Cyt_P450"/>
</dbReference>
<dbReference type="GO" id="GO:0004497">
    <property type="term" value="F:monooxygenase activity"/>
    <property type="evidence" value="ECO:0007669"/>
    <property type="project" value="InterPro"/>
</dbReference>
<accession>A0A9W4K9R2</accession>
<sequence>MLIPTLWAAISGVLCYGLLRLRFLRNTQYAHLPGPPTSLLWGHLKVIAQIIWPNPAKHFVLLDLRPAFYPIAVIHSHELAEQISKATTEFRYSVPKAPLQEVIGHVIGSNSFLMSNGEKWKHTRKAFNVGFAPTHLATFIPQILEKVQIFLQGLDVYAESGKEFNLGERCTLLTFDVIGRAILDINLNSQGKDSEQHEVVRCFRELLANLSFWPQLEWLISPSNYSRRMELTNTIDTSLRSIARDKFDKLHSDKSETSDRSVLSLSLKSIDSLDSQAMQESIDSIRTFLFAGYDTTSVVLQWAFYELSRTPRALTALREELDRILGPNAEPSAIADAILSDVGKVNQLSYLSAVIKETLRLHPPAGTSRFVPPGTNFRLQTNKGPLCVDGIILYINHFSIQRDRTVHGESAEAWIPERWLESRDESIPASSWRPFERGPRNCIGQELVNLEARLVLAMTARRYDITKVGIGAPVLMSDGVANVDEWGQYLITEPLYDTFNMSAKPVDGTMVTVRYRQQNESIGN</sequence>
<keyword evidence="1" id="KW-0408">Iron</keyword>
<keyword evidence="1" id="KW-0479">Metal-binding</keyword>
<dbReference type="PANTHER" id="PTHR24305">
    <property type="entry name" value="CYTOCHROME P450"/>
    <property type="match status" value="1"/>
</dbReference>
<dbReference type="Pfam" id="PF00067">
    <property type="entry name" value="p450"/>
    <property type="match status" value="1"/>
</dbReference>
<dbReference type="InterPro" id="IPR002401">
    <property type="entry name" value="Cyt_P450_E_grp-I"/>
</dbReference>
<keyword evidence="1" id="KW-0349">Heme</keyword>
<dbReference type="CDD" id="cd11051">
    <property type="entry name" value="CYP59-like"/>
    <property type="match status" value="1"/>
</dbReference>
<dbReference type="PANTHER" id="PTHR24305:SF222">
    <property type="entry name" value="CYTOCHROME P450 MONOOXYGENASE STCS"/>
    <property type="match status" value="1"/>
</dbReference>
<gene>
    <name evidence="2" type="ORF">PEGY_LOCUS1733</name>
</gene>
<feature type="binding site" description="axial binding residue" evidence="1">
    <location>
        <position position="442"/>
    </location>
    <ligand>
        <name>heme</name>
        <dbReference type="ChEBI" id="CHEBI:30413"/>
    </ligand>
    <ligandPart>
        <name>Fe</name>
        <dbReference type="ChEBI" id="CHEBI:18248"/>
    </ligandPart>
</feature>
<evidence type="ECO:0008006" key="4">
    <source>
        <dbReference type="Google" id="ProtNLM"/>
    </source>
</evidence>
<dbReference type="Gene3D" id="1.10.630.10">
    <property type="entry name" value="Cytochrome P450"/>
    <property type="match status" value="1"/>
</dbReference>
<comment type="caution">
    <text evidence="2">The sequence shown here is derived from an EMBL/GenBank/DDBJ whole genome shotgun (WGS) entry which is preliminary data.</text>
</comment>
<dbReference type="PRINTS" id="PR00463">
    <property type="entry name" value="EP450I"/>
</dbReference>
<dbReference type="SUPFAM" id="SSF48264">
    <property type="entry name" value="Cytochrome P450"/>
    <property type="match status" value="1"/>
</dbReference>
<dbReference type="GO" id="GO:0020037">
    <property type="term" value="F:heme binding"/>
    <property type="evidence" value="ECO:0007669"/>
    <property type="project" value="InterPro"/>
</dbReference>
<organism evidence="2 3">
    <name type="scientific">Penicillium egyptiacum</name>
    <dbReference type="NCBI Taxonomy" id="1303716"/>
    <lineage>
        <taxon>Eukaryota</taxon>
        <taxon>Fungi</taxon>
        <taxon>Dikarya</taxon>
        <taxon>Ascomycota</taxon>
        <taxon>Pezizomycotina</taxon>
        <taxon>Eurotiomycetes</taxon>
        <taxon>Eurotiomycetidae</taxon>
        <taxon>Eurotiales</taxon>
        <taxon>Aspergillaceae</taxon>
        <taxon>Penicillium</taxon>
    </lineage>
</organism>
<dbReference type="PRINTS" id="PR00385">
    <property type="entry name" value="P450"/>
</dbReference>
<dbReference type="GO" id="GO:0016705">
    <property type="term" value="F:oxidoreductase activity, acting on paired donors, with incorporation or reduction of molecular oxygen"/>
    <property type="evidence" value="ECO:0007669"/>
    <property type="project" value="InterPro"/>
</dbReference>
<dbReference type="InterPro" id="IPR036396">
    <property type="entry name" value="Cyt_P450_sf"/>
</dbReference>
<keyword evidence="3" id="KW-1185">Reference proteome</keyword>
<dbReference type="InterPro" id="IPR050121">
    <property type="entry name" value="Cytochrome_P450_monoxygenase"/>
</dbReference>
<dbReference type="OrthoDB" id="10029320at2759"/>
<dbReference type="GO" id="GO:0005506">
    <property type="term" value="F:iron ion binding"/>
    <property type="evidence" value="ECO:0007669"/>
    <property type="project" value="InterPro"/>
</dbReference>